<dbReference type="InterPro" id="IPR052062">
    <property type="entry name" value="Murein_DD/LD_carboxypeptidase"/>
</dbReference>
<dbReference type="PROSITE" id="PS51935">
    <property type="entry name" value="NLPC_P60"/>
    <property type="match status" value="1"/>
</dbReference>
<gene>
    <name evidence="7" type="ORF">K7432_009309</name>
</gene>
<sequence>MSDICSEANKWIGVAYQLGGNTKSGVDCSHLVHQVFKGCNKSYNYTTTGAWPPKEFRVIPKSDVQPGDVVKFAGHVGIMISQNEMISAESGSQNNPGAVKKSSVGPNTYWGKTATVGNYYRYQ</sequence>
<dbReference type="Proteomes" id="UP001479436">
    <property type="component" value="Unassembled WGS sequence"/>
</dbReference>
<dbReference type="InterPro" id="IPR038765">
    <property type="entry name" value="Papain-like_cys_pep_sf"/>
</dbReference>
<dbReference type="Pfam" id="PF00877">
    <property type="entry name" value="NLPC_P60"/>
    <property type="match status" value="1"/>
</dbReference>
<keyword evidence="3" id="KW-0732">Signal</keyword>
<dbReference type="SUPFAM" id="SSF54001">
    <property type="entry name" value="Cysteine proteinases"/>
    <property type="match status" value="1"/>
</dbReference>
<dbReference type="InterPro" id="IPR000064">
    <property type="entry name" value="NLP_P60_dom"/>
</dbReference>
<evidence type="ECO:0000313" key="8">
    <source>
        <dbReference type="Proteomes" id="UP001479436"/>
    </source>
</evidence>
<evidence type="ECO:0000256" key="5">
    <source>
        <dbReference type="ARBA" id="ARBA00022807"/>
    </source>
</evidence>
<keyword evidence="4" id="KW-0378">Hydrolase</keyword>
<evidence type="ECO:0000256" key="3">
    <source>
        <dbReference type="ARBA" id="ARBA00022729"/>
    </source>
</evidence>
<feature type="domain" description="NlpC/P60" evidence="6">
    <location>
        <begin position="1"/>
        <end position="121"/>
    </location>
</feature>
<dbReference type="PANTHER" id="PTHR47360">
    <property type="entry name" value="MUREIN DD-ENDOPEPTIDASE MEPS/MUREIN LD-CARBOXYPEPTIDASE"/>
    <property type="match status" value="1"/>
</dbReference>
<organism evidence="7 8">
    <name type="scientific">Basidiobolus ranarum</name>
    <dbReference type="NCBI Taxonomy" id="34480"/>
    <lineage>
        <taxon>Eukaryota</taxon>
        <taxon>Fungi</taxon>
        <taxon>Fungi incertae sedis</taxon>
        <taxon>Zoopagomycota</taxon>
        <taxon>Entomophthoromycotina</taxon>
        <taxon>Basidiobolomycetes</taxon>
        <taxon>Basidiobolales</taxon>
        <taxon>Basidiobolaceae</taxon>
        <taxon>Basidiobolus</taxon>
    </lineage>
</organism>
<evidence type="ECO:0000313" key="7">
    <source>
        <dbReference type="EMBL" id="KAK9763748.1"/>
    </source>
</evidence>
<reference evidence="7 8" key="1">
    <citation type="submission" date="2023-04" db="EMBL/GenBank/DDBJ databases">
        <title>Genome of Basidiobolus ranarum AG-B5.</title>
        <authorList>
            <person name="Stajich J.E."/>
            <person name="Carter-House D."/>
            <person name="Gryganskyi A."/>
        </authorList>
    </citation>
    <scope>NUCLEOTIDE SEQUENCE [LARGE SCALE GENOMIC DNA]</scope>
    <source>
        <strain evidence="7 8">AG-B5</strain>
    </source>
</reference>
<keyword evidence="5" id="KW-0788">Thiol protease</keyword>
<evidence type="ECO:0000256" key="4">
    <source>
        <dbReference type="ARBA" id="ARBA00022801"/>
    </source>
</evidence>
<name>A0ABR2WQF3_9FUNG</name>
<dbReference type="EMBL" id="JASJQH010000566">
    <property type="protein sequence ID" value="KAK9763748.1"/>
    <property type="molecule type" value="Genomic_DNA"/>
</dbReference>
<evidence type="ECO:0000256" key="1">
    <source>
        <dbReference type="ARBA" id="ARBA00007074"/>
    </source>
</evidence>
<keyword evidence="2" id="KW-0645">Protease</keyword>
<dbReference type="PANTHER" id="PTHR47360:SF1">
    <property type="entry name" value="ENDOPEPTIDASE NLPC-RELATED"/>
    <property type="match status" value="1"/>
</dbReference>
<comment type="similarity">
    <text evidence="1">Belongs to the peptidase C40 family.</text>
</comment>
<evidence type="ECO:0000256" key="2">
    <source>
        <dbReference type="ARBA" id="ARBA00022670"/>
    </source>
</evidence>
<accession>A0ABR2WQF3</accession>
<proteinExistence type="inferred from homology"/>
<dbReference type="Gene3D" id="3.90.1720.10">
    <property type="entry name" value="endopeptidase domain like (from Nostoc punctiforme)"/>
    <property type="match status" value="1"/>
</dbReference>
<evidence type="ECO:0000259" key="6">
    <source>
        <dbReference type="PROSITE" id="PS51935"/>
    </source>
</evidence>
<protein>
    <recommendedName>
        <fullName evidence="6">NlpC/P60 domain-containing protein</fullName>
    </recommendedName>
</protein>
<keyword evidence="8" id="KW-1185">Reference proteome</keyword>
<comment type="caution">
    <text evidence="7">The sequence shown here is derived from an EMBL/GenBank/DDBJ whole genome shotgun (WGS) entry which is preliminary data.</text>
</comment>